<evidence type="ECO:0000256" key="9">
    <source>
        <dbReference type="PIRNR" id="PIRNR006221"/>
    </source>
</evidence>
<evidence type="ECO:0000256" key="6">
    <source>
        <dbReference type="ARBA" id="ARBA00022840"/>
    </source>
</evidence>
<evidence type="ECO:0000256" key="7">
    <source>
        <dbReference type="ARBA" id="ARBA00048655"/>
    </source>
</evidence>
<keyword evidence="12" id="KW-1185">Reference proteome</keyword>
<dbReference type="SUPFAM" id="SSF56112">
    <property type="entry name" value="Protein kinase-like (PK-like)"/>
    <property type="match status" value="1"/>
</dbReference>
<protein>
    <recommendedName>
        <fullName evidence="2">protein-ribulosamine 3-kinase</fullName>
        <ecNumber evidence="2">2.7.1.172</ecNumber>
    </recommendedName>
</protein>
<evidence type="ECO:0000256" key="1">
    <source>
        <dbReference type="ARBA" id="ARBA00009460"/>
    </source>
</evidence>
<keyword evidence="3 9" id="KW-0808">Transferase</keyword>
<evidence type="ECO:0000256" key="4">
    <source>
        <dbReference type="ARBA" id="ARBA00022741"/>
    </source>
</evidence>
<dbReference type="PANTHER" id="PTHR12149:SF8">
    <property type="entry name" value="PROTEIN-RIBULOSAMINE 3-KINASE"/>
    <property type="match status" value="1"/>
</dbReference>
<dbReference type="InterPro" id="IPR011009">
    <property type="entry name" value="Kinase-like_dom_sf"/>
</dbReference>
<comment type="catalytic activity">
    <reaction evidence="7">
        <text>N(6)-D-ribulosyl-L-lysyl-[protein] + ATP = N(6)-(3-O-phospho-D-ribulosyl)-L-lysyl-[protein] + ADP + H(+)</text>
        <dbReference type="Rhea" id="RHEA:48432"/>
        <dbReference type="Rhea" id="RHEA-COMP:12103"/>
        <dbReference type="Rhea" id="RHEA-COMP:12104"/>
        <dbReference type="ChEBI" id="CHEBI:15378"/>
        <dbReference type="ChEBI" id="CHEBI:30616"/>
        <dbReference type="ChEBI" id="CHEBI:90418"/>
        <dbReference type="ChEBI" id="CHEBI:90420"/>
        <dbReference type="ChEBI" id="CHEBI:456216"/>
        <dbReference type="EC" id="2.7.1.172"/>
    </reaction>
    <physiologicalReaction direction="left-to-right" evidence="7">
        <dbReference type="Rhea" id="RHEA:48433"/>
    </physiologicalReaction>
</comment>
<dbReference type="PIRSF" id="PIRSF006221">
    <property type="entry name" value="Ketosamine-3-kinase"/>
    <property type="match status" value="1"/>
</dbReference>
<comment type="caution">
    <text evidence="11">The sequence shown here is derived from an EMBL/GenBank/DDBJ whole genome shotgun (WGS) entry which is preliminary data.</text>
</comment>
<evidence type="ECO:0000256" key="10">
    <source>
        <dbReference type="SAM" id="Phobius"/>
    </source>
</evidence>
<keyword evidence="6" id="KW-0067">ATP-binding</keyword>
<dbReference type="FunFam" id="3.30.200.20:FF:000264">
    <property type="entry name" value="Protein-ribulosamine 3-kinase, chloroplastic"/>
    <property type="match status" value="1"/>
</dbReference>
<reference evidence="11" key="1">
    <citation type="submission" date="2023-10" db="EMBL/GenBank/DDBJ databases">
        <title>Genome assemblies of two species of porcelain crab, Petrolisthes cinctipes and Petrolisthes manimaculis (Anomura: Porcellanidae).</title>
        <authorList>
            <person name="Angst P."/>
        </authorList>
    </citation>
    <scope>NUCLEOTIDE SEQUENCE</scope>
    <source>
        <strain evidence="11">PB745_01</strain>
        <tissue evidence="11">Gill</tissue>
    </source>
</reference>
<dbReference type="GO" id="GO:0005524">
    <property type="term" value="F:ATP binding"/>
    <property type="evidence" value="ECO:0007669"/>
    <property type="project" value="UniProtKB-KW"/>
</dbReference>
<accession>A0AAE1EWJ7</accession>
<name>A0AAE1EWJ7_PETCI</name>
<keyword evidence="4" id="KW-0547">Nucleotide-binding</keyword>
<evidence type="ECO:0000256" key="3">
    <source>
        <dbReference type="ARBA" id="ARBA00022679"/>
    </source>
</evidence>
<evidence type="ECO:0000313" key="11">
    <source>
        <dbReference type="EMBL" id="KAK3862488.1"/>
    </source>
</evidence>
<dbReference type="Pfam" id="PF03881">
    <property type="entry name" value="Fructosamin_kin"/>
    <property type="match status" value="1"/>
</dbReference>
<dbReference type="Gene3D" id="3.30.200.20">
    <property type="entry name" value="Phosphorylase Kinase, domain 1"/>
    <property type="match status" value="1"/>
</dbReference>
<feature type="transmembrane region" description="Helical" evidence="10">
    <location>
        <begin position="6"/>
        <end position="24"/>
    </location>
</feature>
<keyword evidence="10" id="KW-0812">Transmembrane</keyword>
<keyword evidence="10" id="KW-0472">Membrane</keyword>
<dbReference type="PANTHER" id="PTHR12149">
    <property type="entry name" value="FRUCTOSAMINE 3 KINASE-RELATED PROTEIN"/>
    <property type="match status" value="1"/>
</dbReference>
<evidence type="ECO:0000313" key="12">
    <source>
        <dbReference type="Proteomes" id="UP001286313"/>
    </source>
</evidence>
<sequence>MSYDDMILYFVARTDIYFTVYIFIPITPGVKMFEAIKDALGTSRLERTGSGGGGCINEGDVYKTDSGKVFIKRNGKDGARQMFDGEFESLKAILDTETVKAPKPLTVVDNPSGGAVLVMEYIDMSHLSQHASTLGSQLAQMHLYNIEAKAKSIGEESHVGQAEKGSYKYVDQFGFPVPTCCGYLPQNNSWCDDWVTFYTRKLQQQLTMIETEYRDREARELWSHLQLKIPQYFSGVEVLPSLLHGDLWSGNAAETSQGPVVFDAASFYGHHEYDLSISAMFGGFSRKFWEEYHSIIPKAQGWNNRHKLYKLFHNLNHWNHFGSGYRSGSLQIMRDLCH</sequence>
<gene>
    <name evidence="11" type="ORF">Pcinc_031655</name>
</gene>
<dbReference type="GO" id="GO:0005829">
    <property type="term" value="C:cytosol"/>
    <property type="evidence" value="ECO:0007669"/>
    <property type="project" value="UniProtKB-ARBA"/>
</dbReference>
<dbReference type="EMBL" id="JAWQEG010004231">
    <property type="protein sequence ID" value="KAK3862488.1"/>
    <property type="molecule type" value="Genomic_DNA"/>
</dbReference>
<evidence type="ECO:0000256" key="5">
    <source>
        <dbReference type="ARBA" id="ARBA00022777"/>
    </source>
</evidence>
<comment type="similarity">
    <text evidence="1 9">Belongs to the fructosamine kinase family.</text>
</comment>
<evidence type="ECO:0000256" key="8">
    <source>
        <dbReference type="ARBA" id="ARBA00050767"/>
    </source>
</evidence>
<proteinExistence type="inferred from homology"/>
<dbReference type="EC" id="2.7.1.172" evidence="2"/>
<keyword evidence="10" id="KW-1133">Transmembrane helix</keyword>
<dbReference type="AlphaFoldDB" id="A0AAE1EWJ7"/>
<keyword evidence="5 9" id="KW-0418">Kinase</keyword>
<dbReference type="FunFam" id="3.90.1200.10:FF:000003">
    <property type="entry name" value="fructosamine-3-kinase isoform X1"/>
    <property type="match status" value="1"/>
</dbReference>
<evidence type="ECO:0000256" key="2">
    <source>
        <dbReference type="ARBA" id="ARBA00011961"/>
    </source>
</evidence>
<dbReference type="GO" id="GO:0102193">
    <property type="term" value="F:protein-ribulosamine 3-kinase activity"/>
    <property type="evidence" value="ECO:0007669"/>
    <property type="project" value="UniProtKB-EC"/>
</dbReference>
<dbReference type="InterPro" id="IPR016477">
    <property type="entry name" value="Fructo-/Ketosamine-3-kinase"/>
</dbReference>
<organism evidence="11 12">
    <name type="scientific">Petrolisthes cinctipes</name>
    <name type="common">Flat porcelain crab</name>
    <dbReference type="NCBI Taxonomy" id="88211"/>
    <lineage>
        <taxon>Eukaryota</taxon>
        <taxon>Metazoa</taxon>
        <taxon>Ecdysozoa</taxon>
        <taxon>Arthropoda</taxon>
        <taxon>Crustacea</taxon>
        <taxon>Multicrustacea</taxon>
        <taxon>Malacostraca</taxon>
        <taxon>Eumalacostraca</taxon>
        <taxon>Eucarida</taxon>
        <taxon>Decapoda</taxon>
        <taxon>Pleocyemata</taxon>
        <taxon>Anomura</taxon>
        <taxon>Galatheoidea</taxon>
        <taxon>Porcellanidae</taxon>
        <taxon>Petrolisthes</taxon>
    </lineage>
</organism>
<dbReference type="GO" id="GO:0016301">
    <property type="term" value="F:kinase activity"/>
    <property type="evidence" value="ECO:0007669"/>
    <property type="project" value="UniProtKB-UniRule"/>
</dbReference>
<comment type="catalytic activity">
    <reaction evidence="8">
        <text>N(6)-(D-psicosyl)-L-lysyl-[protein] + ATP = N(6)-(3-O-phospho-D-psicosyl)-L-lysyl-[protein] + ADP + H(+)</text>
        <dbReference type="Rhea" id="RHEA:61392"/>
        <dbReference type="Rhea" id="RHEA-COMP:15796"/>
        <dbReference type="Rhea" id="RHEA-COMP:15797"/>
        <dbReference type="ChEBI" id="CHEBI:15378"/>
        <dbReference type="ChEBI" id="CHEBI:30616"/>
        <dbReference type="ChEBI" id="CHEBI:144621"/>
        <dbReference type="ChEBI" id="CHEBI:144622"/>
        <dbReference type="ChEBI" id="CHEBI:456216"/>
    </reaction>
    <physiologicalReaction direction="left-to-right" evidence="8">
        <dbReference type="Rhea" id="RHEA:61393"/>
    </physiologicalReaction>
</comment>
<dbReference type="Proteomes" id="UP001286313">
    <property type="component" value="Unassembled WGS sequence"/>
</dbReference>
<dbReference type="Gene3D" id="3.90.1200.10">
    <property type="match status" value="1"/>
</dbReference>